<gene>
    <name evidence="2" type="ORF">AQI94_42015</name>
</gene>
<protein>
    <submittedName>
        <fullName evidence="2">Uncharacterized protein</fullName>
    </submittedName>
</protein>
<name>A0A117PMD6_9ACTN</name>
<evidence type="ECO:0000313" key="3">
    <source>
        <dbReference type="Proteomes" id="UP000053039"/>
    </source>
</evidence>
<feature type="region of interest" description="Disordered" evidence="1">
    <location>
        <begin position="162"/>
        <end position="185"/>
    </location>
</feature>
<sequence>MTEPSVWVDGNELQISITSPHGELYHQSLPLAILVAKASRTDEILRFTYDVVDPDSGETTYSGAARIMVQDLPDPRAEVQPEPPAGATAPHSMPTEAELADRMFGAGTAEQLAHRKAREVWPEADGFLPHTRGWTFEVEHGYAYVTTAGVVAREPQGTRFDAVSSMGRRTPPARVDGPGCTPATITVTEVPDRAYLDQDGE</sequence>
<evidence type="ECO:0000256" key="1">
    <source>
        <dbReference type="SAM" id="MobiDB-lite"/>
    </source>
</evidence>
<organism evidence="2 3">
    <name type="scientific">Streptomyces pseudovenezuelae</name>
    <dbReference type="NCBI Taxonomy" id="67350"/>
    <lineage>
        <taxon>Bacteria</taxon>
        <taxon>Bacillati</taxon>
        <taxon>Actinomycetota</taxon>
        <taxon>Actinomycetes</taxon>
        <taxon>Kitasatosporales</taxon>
        <taxon>Streptomycetaceae</taxon>
        <taxon>Streptomyces</taxon>
        <taxon>Streptomyces aurantiacus group</taxon>
    </lineage>
</organism>
<dbReference type="EMBL" id="LMWM01000060">
    <property type="protein sequence ID" value="KUM82357.1"/>
    <property type="molecule type" value="Genomic_DNA"/>
</dbReference>
<accession>A0A117PMD6</accession>
<reference evidence="2 3" key="1">
    <citation type="submission" date="2015-10" db="EMBL/GenBank/DDBJ databases">
        <title>Draft genome sequence of Streptomyces pseudovenezuelae DSM 40212, type strain for the species Streptomyces pseudovenezuelae.</title>
        <authorList>
            <person name="Ruckert C."/>
            <person name="Winkler A."/>
            <person name="Kalinowski J."/>
            <person name="Kampfer P."/>
            <person name="Glaeser S."/>
        </authorList>
    </citation>
    <scope>NUCLEOTIDE SEQUENCE [LARGE SCALE GENOMIC DNA]</scope>
    <source>
        <strain evidence="2 3">DSM 40212</strain>
    </source>
</reference>
<dbReference type="Proteomes" id="UP000053039">
    <property type="component" value="Unassembled WGS sequence"/>
</dbReference>
<dbReference type="AlphaFoldDB" id="A0A117PMD6"/>
<proteinExistence type="predicted"/>
<comment type="caution">
    <text evidence="2">The sequence shown here is derived from an EMBL/GenBank/DDBJ whole genome shotgun (WGS) entry which is preliminary data.</text>
</comment>
<evidence type="ECO:0000313" key="2">
    <source>
        <dbReference type="EMBL" id="KUM82357.1"/>
    </source>
</evidence>